<dbReference type="Proteomes" id="UP000000377">
    <property type="component" value="Chromosome"/>
</dbReference>
<evidence type="ECO:0000256" key="6">
    <source>
        <dbReference type="SAM" id="Phobius"/>
    </source>
</evidence>
<reference evidence="8 9" key="1">
    <citation type="journal article" date="2010" name="J. Bacteriol.">
        <title>Genome sequence of the milbemycin-producing bacterium Streptomyces bingchenggensis.</title>
        <authorList>
            <person name="Wang X.J."/>
            <person name="Yan Y.J."/>
            <person name="Zhang B."/>
            <person name="An J."/>
            <person name="Wang J.J."/>
            <person name="Tian J."/>
            <person name="Jiang L."/>
            <person name="Chen Y.H."/>
            <person name="Huang S.X."/>
            <person name="Yin M."/>
            <person name="Zhang J."/>
            <person name="Gao A.L."/>
            <person name="Liu C.X."/>
            <person name="Zhu Z.X."/>
            <person name="Xiang W.S."/>
        </authorList>
    </citation>
    <scope>NUCLEOTIDE SEQUENCE [LARGE SCALE GENOMIC DNA]</scope>
    <source>
        <strain evidence="8 9">BCW-1</strain>
    </source>
</reference>
<feature type="transmembrane region" description="Helical" evidence="6">
    <location>
        <begin position="791"/>
        <end position="810"/>
    </location>
</feature>
<keyword evidence="8" id="KW-0449">Lipoprotein</keyword>
<feature type="transmembrane region" description="Helical" evidence="6">
    <location>
        <begin position="360"/>
        <end position="378"/>
    </location>
</feature>
<feature type="transmembrane region" description="Helical" evidence="6">
    <location>
        <begin position="754"/>
        <end position="779"/>
    </location>
</feature>
<dbReference type="KEGG" id="sbh:SBI_05000"/>
<dbReference type="PANTHER" id="PTHR30287:SF1">
    <property type="entry name" value="INNER MEMBRANE PROTEIN"/>
    <property type="match status" value="1"/>
</dbReference>
<feature type="transmembrane region" description="Helical" evidence="6">
    <location>
        <begin position="704"/>
        <end position="722"/>
    </location>
</feature>
<keyword evidence="3 6" id="KW-0812">Transmembrane</keyword>
<keyword evidence="2" id="KW-1003">Cell membrane</keyword>
<evidence type="ECO:0000256" key="5">
    <source>
        <dbReference type="ARBA" id="ARBA00023136"/>
    </source>
</evidence>
<sequence length="828" mass="85539">MELMAVLTLALKTLRHRKAAFAGAFVTLLCAAALVTACGMLLETGLRGRVAPERYAGAPVLVAGDQYVHQTIHKSNGKTKHKAKPIAERAWIPASLTQRLRRSPGVREVVAEVTFPVSTPVSAKTGPAQGHGWDSAALTPFTLASGHAPKAADEVVVDARSGASGARVGARLPVLTSAGPATYRVSGITRQALPSQDTLFFAPAEARRLAGRPGQVSAIGVFPKTGERPDLTAALRGTKALEYTGDDRGAVEFLDAEQARVKLISLGGALGGTSLLVAVLVVAGTFALSVQQRQREIALLRAVAATPKQLRRLLAGEALVTAVAAGLLGSAVGIGLGFWLRSRFVALGAVPEHLPLVVSPFPAFAALLATALAAWAAARLSARRAARVRPVEALGEAALPTARLPWVRLVAGLLATAAGVTLTLVLSTLSTEAASGPVVLLTALVWTIAVSLLGPLLARAAVALLALPLRASRVGGHLAAANLRAGSRRLASIVTPLCLLTALTCTILFSQTTMSHAAQREATSGNHADYVLGPRVPTSLAKSLRDRPGVEAVTEVLHTSVRVGLTKYGAQAVTPAGLDRTTDLDVVAGSLRHLGTDSMAVSENAADRLGVSVGDTVHLTLGDGTPTTLKVAALYTRGLGYGDLTLSHATVAPHVDNPMGTLFVTAPDLPRAELSKLASAVPGVTVMDRAEAVAASTPNAEVNYVAMGLIIAFSAIAVINTLSMSTSDRSRELALLRLVGTTRRQVLRVLRLETITALVIATTLGTGIAFLTLTAFATGMTGSSTPHIPPLTYLAVLAPTAALALAATALPARLALRQHPAEAIGTRE</sequence>
<feature type="transmembrane region" description="Helical" evidence="6">
    <location>
        <begin position="490"/>
        <end position="509"/>
    </location>
</feature>
<feature type="transmembrane region" description="Helical" evidence="6">
    <location>
        <begin position="318"/>
        <end position="340"/>
    </location>
</feature>
<feature type="transmembrane region" description="Helical" evidence="6">
    <location>
        <begin position="438"/>
        <end position="469"/>
    </location>
</feature>
<dbReference type="STRING" id="749414.SBI_05000"/>
<keyword evidence="5 6" id="KW-0472">Membrane</keyword>
<dbReference type="GO" id="GO:0005886">
    <property type="term" value="C:plasma membrane"/>
    <property type="evidence" value="ECO:0007669"/>
    <property type="project" value="UniProtKB-SubCell"/>
</dbReference>
<dbReference type="eggNOG" id="COG0577">
    <property type="taxonomic scope" value="Bacteria"/>
</dbReference>
<gene>
    <name evidence="8" type="ordered locus">SBI_05000</name>
</gene>
<dbReference type="PATRIC" id="fig|749414.3.peg.5171"/>
<keyword evidence="4 6" id="KW-1133">Transmembrane helix</keyword>
<dbReference type="PANTHER" id="PTHR30287">
    <property type="entry name" value="MEMBRANE COMPONENT OF PREDICTED ABC SUPERFAMILY METABOLITE UPTAKE TRANSPORTER"/>
    <property type="match status" value="1"/>
</dbReference>
<evidence type="ECO:0000313" key="9">
    <source>
        <dbReference type="Proteomes" id="UP000000377"/>
    </source>
</evidence>
<protein>
    <submittedName>
        <fullName evidence="8">ABC-type transport system involved in lipoprotein release permease component-like protein</fullName>
    </submittedName>
</protein>
<organism evidence="8 9">
    <name type="scientific">Streptomyces bingchenggensis (strain BCW-1)</name>
    <dbReference type="NCBI Taxonomy" id="749414"/>
    <lineage>
        <taxon>Bacteria</taxon>
        <taxon>Bacillati</taxon>
        <taxon>Actinomycetota</taxon>
        <taxon>Actinomycetes</taxon>
        <taxon>Kitasatosporales</taxon>
        <taxon>Streptomycetaceae</taxon>
        <taxon>Streptomyces</taxon>
    </lineage>
</organism>
<dbReference type="AlphaFoldDB" id="D7C358"/>
<evidence type="ECO:0000259" key="7">
    <source>
        <dbReference type="Pfam" id="PF02687"/>
    </source>
</evidence>
<evidence type="ECO:0000256" key="1">
    <source>
        <dbReference type="ARBA" id="ARBA00004651"/>
    </source>
</evidence>
<dbReference type="InterPro" id="IPR003838">
    <property type="entry name" value="ABC3_permease_C"/>
</dbReference>
<evidence type="ECO:0000256" key="4">
    <source>
        <dbReference type="ARBA" id="ARBA00022989"/>
    </source>
</evidence>
<accession>D7C358</accession>
<dbReference type="EMBL" id="CP002047">
    <property type="protein sequence ID" value="ADI08120.1"/>
    <property type="molecule type" value="Genomic_DNA"/>
</dbReference>
<evidence type="ECO:0000313" key="8">
    <source>
        <dbReference type="EMBL" id="ADI08120.1"/>
    </source>
</evidence>
<feature type="transmembrane region" description="Helical" evidence="6">
    <location>
        <begin position="406"/>
        <end position="426"/>
    </location>
</feature>
<feature type="domain" description="ABC3 transporter permease C-terminal" evidence="7">
    <location>
        <begin position="705"/>
        <end position="820"/>
    </location>
</feature>
<dbReference type="HOGENOM" id="CLU_012341_2_0_11"/>
<evidence type="ECO:0000256" key="2">
    <source>
        <dbReference type="ARBA" id="ARBA00022475"/>
    </source>
</evidence>
<name>D7C358_STRBB</name>
<feature type="domain" description="ABC3 transporter permease C-terminal" evidence="7">
    <location>
        <begin position="271"/>
        <end position="387"/>
    </location>
</feature>
<comment type="subcellular location">
    <subcellularLocation>
        <location evidence="1">Cell membrane</location>
        <topology evidence="1">Multi-pass membrane protein</topology>
    </subcellularLocation>
</comment>
<feature type="transmembrane region" description="Helical" evidence="6">
    <location>
        <begin position="263"/>
        <end position="288"/>
    </location>
</feature>
<proteinExistence type="predicted"/>
<evidence type="ECO:0000256" key="3">
    <source>
        <dbReference type="ARBA" id="ARBA00022692"/>
    </source>
</evidence>
<dbReference type="Pfam" id="PF02687">
    <property type="entry name" value="FtsX"/>
    <property type="match status" value="2"/>
</dbReference>
<dbReference type="InterPro" id="IPR038766">
    <property type="entry name" value="Membrane_comp_ABC_pdt"/>
</dbReference>
<keyword evidence="9" id="KW-1185">Reference proteome</keyword>